<keyword evidence="5 6" id="KW-0961">Cell wall biogenesis/degradation</keyword>
<accession>A0A179ESM8</accession>
<evidence type="ECO:0000259" key="7">
    <source>
        <dbReference type="PROSITE" id="PS51061"/>
    </source>
</evidence>
<dbReference type="InterPro" id="IPR038008">
    <property type="entry name" value="Jag_KH"/>
</dbReference>
<keyword evidence="4 6" id="KW-0143">Chaperone</keyword>
<dbReference type="Gene3D" id="3.30.1370.50">
    <property type="entry name" value="R3H-like domain"/>
    <property type="match status" value="1"/>
</dbReference>
<organism evidence="8 9">
    <name type="scientific">Enterococcus thailandicus</name>
    <dbReference type="NCBI Taxonomy" id="417368"/>
    <lineage>
        <taxon>Bacteria</taxon>
        <taxon>Bacillati</taxon>
        <taxon>Bacillota</taxon>
        <taxon>Bacilli</taxon>
        <taxon>Lactobacillales</taxon>
        <taxon>Enterococcaceae</taxon>
        <taxon>Enterococcus</taxon>
    </lineage>
</organism>
<dbReference type="Pfam" id="PF13083">
    <property type="entry name" value="KH_KhpA-B"/>
    <property type="match status" value="1"/>
</dbReference>
<dbReference type="GO" id="GO:0003723">
    <property type="term" value="F:RNA binding"/>
    <property type="evidence" value="ECO:0007669"/>
    <property type="project" value="UniProtKB-UniRule"/>
</dbReference>
<feature type="domain" description="R3H" evidence="7">
    <location>
        <begin position="185"/>
        <end position="251"/>
    </location>
</feature>
<name>A0A179ESM8_ENTTH</name>
<comment type="function">
    <text evidence="6">A probable RNA chaperone. Forms a complex with KhpA which binds to cellular RNA and controls its expression. Plays a role in peptidoglycan (PG) homeostasis and cell length regulation.</text>
</comment>
<comment type="domain">
    <text evidence="6">Has an N-terminal Jag-N domain and 2 RNA-binding domains (KH and R3H).</text>
</comment>
<dbReference type="InterPro" id="IPR034079">
    <property type="entry name" value="R3H_KhpB"/>
</dbReference>
<reference evidence="8 9" key="1">
    <citation type="submission" date="2016-04" db="EMBL/GenBank/DDBJ databases">
        <title>Draft genome of an Enterococcus thailandicus strain isolated from bovine feces.</title>
        <authorList>
            <person name="Beukers A.G."/>
            <person name="Zaheer R."/>
            <person name="Goji N."/>
            <person name="Cook S.R."/>
            <person name="Amoako K."/>
            <person name="Chaves A.V."/>
            <person name="Ward M.P."/>
            <person name="Mcallister T.A."/>
        </authorList>
    </citation>
    <scope>NUCLEOTIDE SEQUENCE [LARGE SCALE GENOMIC DNA]</scope>
    <source>
        <strain evidence="8 9">F0711D 46</strain>
    </source>
</reference>
<dbReference type="GO" id="GO:0008360">
    <property type="term" value="P:regulation of cell shape"/>
    <property type="evidence" value="ECO:0007669"/>
    <property type="project" value="UniProtKB-KW"/>
</dbReference>
<dbReference type="CDD" id="cd02414">
    <property type="entry name" value="KH-II_Jag"/>
    <property type="match status" value="1"/>
</dbReference>
<comment type="caution">
    <text evidence="6">Lacks conserved residue(s) required for the propagation of feature annotation.</text>
</comment>
<dbReference type="Pfam" id="PF01424">
    <property type="entry name" value="R3H"/>
    <property type="match status" value="1"/>
</dbReference>
<dbReference type="InterPro" id="IPR039247">
    <property type="entry name" value="KhpB"/>
</dbReference>
<dbReference type="InterPro" id="IPR032782">
    <property type="entry name" value="KhpB_N"/>
</dbReference>
<dbReference type="GO" id="GO:0009252">
    <property type="term" value="P:peptidoglycan biosynthetic process"/>
    <property type="evidence" value="ECO:0007669"/>
    <property type="project" value="UniProtKB-UniRule"/>
</dbReference>
<keyword evidence="3 6" id="KW-0133">Cell shape</keyword>
<dbReference type="Pfam" id="PF14804">
    <property type="entry name" value="Jag_N"/>
    <property type="match status" value="1"/>
</dbReference>
<evidence type="ECO:0000256" key="3">
    <source>
        <dbReference type="ARBA" id="ARBA00022960"/>
    </source>
</evidence>
<dbReference type="SMART" id="SM00393">
    <property type="entry name" value="R3H"/>
    <property type="match status" value="1"/>
</dbReference>
<comment type="subcellular location">
    <subcellularLocation>
        <location evidence="6">Cytoplasm</location>
    </subcellularLocation>
</comment>
<evidence type="ECO:0000256" key="5">
    <source>
        <dbReference type="ARBA" id="ARBA00023316"/>
    </source>
</evidence>
<dbReference type="EMBL" id="LWMN01000012">
    <property type="protein sequence ID" value="OAQ55880.1"/>
    <property type="molecule type" value="Genomic_DNA"/>
</dbReference>
<keyword evidence="2 6" id="KW-0694">RNA-binding</keyword>
<sequence>MPIYKAATVDEAIQNGLNQLGLTKDQVELEILDEGKKGFLGMGRKDAQVSIEPSVSETISEVVEETVEDVLEETPVEITVIDEFEVESEESSVEQELSDLDDEAALTELALYLTEISKHLDAPALVKMEREASLVVFHLETQKQGILIGKHGKTLNALQYLAQVFIHRVATNKLSIVVNVGNYREKRQEIIQRLAERTADKVIRTGQPVFLEPMPAFERKQIHAALSKNDGVKTHSEGEEPYRYLVVEPAKRFY</sequence>
<evidence type="ECO:0000256" key="6">
    <source>
        <dbReference type="HAMAP-Rule" id="MF_00867"/>
    </source>
</evidence>
<dbReference type="GO" id="GO:0071555">
    <property type="term" value="P:cell wall organization"/>
    <property type="evidence" value="ECO:0007669"/>
    <property type="project" value="UniProtKB-KW"/>
</dbReference>
<dbReference type="AlphaFoldDB" id="A0A179ESM8"/>
<dbReference type="RefSeq" id="WP_067483670.1">
    <property type="nucleotide sequence ID" value="NZ_JAQDAW010000004.1"/>
</dbReference>
<keyword evidence="1 6" id="KW-0963">Cytoplasm</keyword>
<evidence type="ECO:0000256" key="2">
    <source>
        <dbReference type="ARBA" id="ARBA00022884"/>
    </source>
</evidence>
<dbReference type="InterPro" id="IPR038247">
    <property type="entry name" value="Jag_N_dom_sf"/>
</dbReference>
<evidence type="ECO:0000256" key="4">
    <source>
        <dbReference type="ARBA" id="ARBA00023186"/>
    </source>
</evidence>
<comment type="subunit">
    <text evidence="6">Forms a complex with KhpA.</text>
</comment>
<dbReference type="GO" id="GO:0005737">
    <property type="term" value="C:cytoplasm"/>
    <property type="evidence" value="ECO:0007669"/>
    <property type="project" value="UniProtKB-SubCell"/>
</dbReference>
<comment type="similarity">
    <text evidence="6">Belongs to the KhpB RNA-binding protein family.</text>
</comment>
<dbReference type="PROSITE" id="PS51061">
    <property type="entry name" value="R3H"/>
    <property type="match status" value="1"/>
</dbReference>
<dbReference type="SMART" id="SM01245">
    <property type="entry name" value="Jag_N"/>
    <property type="match status" value="1"/>
</dbReference>
<dbReference type="PANTHER" id="PTHR35800:SF1">
    <property type="entry name" value="RNA-BINDING PROTEIN KHPB"/>
    <property type="match status" value="1"/>
</dbReference>
<evidence type="ECO:0000256" key="1">
    <source>
        <dbReference type="ARBA" id="ARBA00022490"/>
    </source>
</evidence>
<dbReference type="HAMAP" id="MF_00867">
    <property type="entry name" value="KhpB"/>
    <property type="match status" value="1"/>
</dbReference>
<dbReference type="Proteomes" id="UP000078516">
    <property type="component" value="Unassembled WGS sequence"/>
</dbReference>
<dbReference type="Gene3D" id="3.30.30.80">
    <property type="entry name" value="probable RNA-binding protein from clostridium symbiosum atcc 14940"/>
    <property type="match status" value="1"/>
</dbReference>
<comment type="caution">
    <text evidence="8">The sequence shown here is derived from an EMBL/GenBank/DDBJ whole genome shotgun (WGS) entry which is preliminary data.</text>
</comment>
<dbReference type="InterPro" id="IPR015946">
    <property type="entry name" value="KH_dom-like_a/b"/>
</dbReference>
<proteinExistence type="inferred from homology"/>
<dbReference type="CDD" id="cd02644">
    <property type="entry name" value="R3H_jag"/>
    <property type="match status" value="1"/>
</dbReference>
<protein>
    <recommendedName>
        <fullName evidence="6">RNA-binding protein KhpB</fullName>
    </recommendedName>
    <alternativeName>
        <fullName evidence="6">RNA-binding protein EloR</fullName>
    </alternativeName>
</protein>
<keyword evidence="9" id="KW-1185">Reference proteome</keyword>
<gene>
    <name evidence="6" type="primary">khpB</name>
    <name evidence="6" type="synonym">eloR</name>
    <name evidence="8" type="ORF">A6E74_07385</name>
</gene>
<evidence type="ECO:0000313" key="8">
    <source>
        <dbReference type="EMBL" id="OAQ55880.1"/>
    </source>
</evidence>
<dbReference type="PANTHER" id="PTHR35800">
    <property type="entry name" value="PROTEIN JAG"/>
    <property type="match status" value="1"/>
</dbReference>
<dbReference type="SUPFAM" id="SSF82708">
    <property type="entry name" value="R3H domain"/>
    <property type="match status" value="1"/>
</dbReference>
<dbReference type="InterPro" id="IPR036867">
    <property type="entry name" value="R3H_dom_sf"/>
</dbReference>
<dbReference type="Gene3D" id="3.30.300.20">
    <property type="match status" value="1"/>
</dbReference>
<dbReference type="NCBIfam" id="NF041568">
    <property type="entry name" value="Jag_EloR"/>
    <property type="match status" value="1"/>
</dbReference>
<dbReference type="InterPro" id="IPR001374">
    <property type="entry name" value="R3H_dom"/>
</dbReference>
<evidence type="ECO:0000313" key="9">
    <source>
        <dbReference type="Proteomes" id="UP000078516"/>
    </source>
</evidence>